<dbReference type="AlphaFoldDB" id="A0A1Y2ATI8"/>
<dbReference type="Pfam" id="PF00255">
    <property type="entry name" value="GSHPx"/>
    <property type="match status" value="1"/>
</dbReference>
<keyword evidence="3 6" id="KW-0560">Oxidoreductase</keyword>
<accession>A0A1Y2ATI8</accession>
<evidence type="ECO:0000256" key="3">
    <source>
        <dbReference type="ARBA" id="ARBA00023002"/>
    </source>
</evidence>
<dbReference type="PROSITE" id="PS00460">
    <property type="entry name" value="GLUTATHIONE_PEROXID_1"/>
    <property type="match status" value="1"/>
</dbReference>
<evidence type="ECO:0000313" key="7">
    <source>
        <dbReference type="EMBL" id="ORY25883.1"/>
    </source>
</evidence>
<dbReference type="CDD" id="cd00340">
    <property type="entry name" value="GSH_Peroxidase"/>
    <property type="match status" value="1"/>
</dbReference>
<dbReference type="OrthoDB" id="446890at2759"/>
<comment type="similarity">
    <text evidence="1 6">Belongs to the glutathione peroxidase family.</text>
</comment>
<dbReference type="GO" id="GO:0140824">
    <property type="term" value="F:thioredoxin-dependent peroxiredoxin activity"/>
    <property type="evidence" value="ECO:0007669"/>
    <property type="project" value="UniProtKB-EC"/>
</dbReference>
<comment type="caution">
    <text evidence="7">The sequence shown here is derived from an EMBL/GenBank/DDBJ whole genome shotgun (WGS) entry which is preliminary data.</text>
</comment>
<dbReference type="InterPro" id="IPR029759">
    <property type="entry name" value="GPX_AS"/>
</dbReference>
<dbReference type="STRING" id="1754190.A0A1Y2ATI8"/>
<evidence type="ECO:0000256" key="6">
    <source>
        <dbReference type="RuleBase" id="RU000499"/>
    </source>
</evidence>
<keyword evidence="2 6" id="KW-0575">Peroxidase</keyword>
<dbReference type="PRINTS" id="PR01011">
    <property type="entry name" value="GLUTPROXDASE"/>
</dbReference>
<dbReference type="FunFam" id="3.40.30.10:FF:000010">
    <property type="entry name" value="Glutathione peroxidase"/>
    <property type="match status" value="1"/>
</dbReference>
<gene>
    <name evidence="7" type="ORF">LY90DRAFT_662245</name>
</gene>
<dbReference type="SUPFAM" id="SSF52833">
    <property type="entry name" value="Thioredoxin-like"/>
    <property type="match status" value="1"/>
</dbReference>
<evidence type="ECO:0000313" key="8">
    <source>
        <dbReference type="Proteomes" id="UP000193920"/>
    </source>
</evidence>
<comment type="catalytic activity">
    <reaction evidence="4">
        <text>a hydroperoxide + [thioredoxin]-dithiol = an alcohol + [thioredoxin]-disulfide + H2O</text>
        <dbReference type="Rhea" id="RHEA:62620"/>
        <dbReference type="Rhea" id="RHEA-COMP:10698"/>
        <dbReference type="Rhea" id="RHEA-COMP:10700"/>
        <dbReference type="ChEBI" id="CHEBI:15377"/>
        <dbReference type="ChEBI" id="CHEBI:29950"/>
        <dbReference type="ChEBI" id="CHEBI:30879"/>
        <dbReference type="ChEBI" id="CHEBI:35924"/>
        <dbReference type="ChEBI" id="CHEBI:50058"/>
        <dbReference type="EC" id="1.11.1.24"/>
    </reaction>
</comment>
<dbReference type="PANTHER" id="PTHR11592">
    <property type="entry name" value="GLUTATHIONE PEROXIDASE"/>
    <property type="match status" value="1"/>
</dbReference>
<dbReference type="PROSITE" id="PS00763">
    <property type="entry name" value="GLUTATHIONE_PEROXID_2"/>
    <property type="match status" value="1"/>
</dbReference>
<protein>
    <recommendedName>
        <fullName evidence="6">Glutathione peroxidase</fullName>
    </recommendedName>
</protein>
<proteinExistence type="inferred from homology"/>
<organism evidence="7 8">
    <name type="scientific">Neocallimastix californiae</name>
    <dbReference type="NCBI Taxonomy" id="1754190"/>
    <lineage>
        <taxon>Eukaryota</taxon>
        <taxon>Fungi</taxon>
        <taxon>Fungi incertae sedis</taxon>
        <taxon>Chytridiomycota</taxon>
        <taxon>Chytridiomycota incertae sedis</taxon>
        <taxon>Neocallimastigomycetes</taxon>
        <taxon>Neocallimastigales</taxon>
        <taxon>Neocallimastigaceae</taxon>
        <taxon>Neocallimastix</taxon>
    </lineage>
</organism>
<dbReference type="Proteomes" id="UP000193920">
    <property type="component" value="Unassembled WGS sequence"/>
</dbReference>
<evidence type="ECO:0000256" key="2">
    <source>
        <dbReference type="ARBA" id="ARBA00022559"/>
    </source>
</evidence>
<dbReference type="PANTHER" id="PTHR11592:SF78">
    <property type="entry name" value="GLUTATHIONE PEROXIDASE"/>
    <property type="match status" value="1"/>
</dbReference>
<reference evidence="7 8" key="1">
    <citation type="submission" date="2016-08" db="EMBL/GenBank/DDBJ databases">
        <title>A Parts List for Fungal Cellulosomes Revealed by Comparative Genomics.</title>
        <authorList>
            <consortium name="DOE Joint Genome Institute"/>
            <person name="Haitjema C.H."/>
            <person name="Gilmore S.P."/>
            <person name="Henske J.K."/>
            <person name="Solomon K.V."/>
            <person name="De Groot R."/>
            <person name="Kuo A."/>
            <person name="Mondo S.J."/>
            <person name="Salamov A.A."/>
            <person name="Labutti K."/>
            <person name="Zhao Z."/>
            <person name="Chiniquy J."/>
            <person name="Barry K."/>
            <person name="Brewer H.M."/>
            <person name="Purvine S.O."/>
            <person name="Wright A.T."/>
            <person name="Boxma B."/>
            <person name="Van Alen T."/>
            <person name="Hackstein J.H."/>
            <person name="Baker S.E."/>
            <person name="Grigoriev I.V."/>
            <person name="O'Malley M.A."/>
        </authorList>
    </citation>
    <scope>NUCLEOTIDE SEQUENCE [LARGE SCALE GENOMIC DNA]</scope>
    <source>
        <strain evidence="7 8">G1</strain>
    </source>
</reference>
<evidence type="ECO:0000256" key="1">
    <source>
        <dbReference type="ARBA" id="ARBA00006926"/>
    </source>
</evidence>
<dbReference type="Gene3D" id="3.40.30.10">
    <property type="entry name" value="Glutaredoxin"/>
    <property type="match status" value="1"/>
</dbReference>
<dbReference type="InterPro" id="IPR029760">
    <property type="entry name" value="GPX_CS"/>
</dbReference>
<evidence type="ECO:0000256" key="5">
    <source>
        <dbReference type="PIRSR" id="PIRSR000303-1"/>
    </source>
</evidence>
<dbReference type="InterPro" id="IPR036249">
    <property type="entry name" value="Thioredoxin-like_sf"/>
</dbReference>
<sequence>MSIYNIKVIKSNGEEVSLENYKNKILLIVNTATLCGLTPQYEGLEYLYKKYRNNGFEILDFPCNQFGNQAPGSDDEIHRFCKDTYNITFEQFKKIDVNGDNASPLFNYLKNQLEDDEISEEHNTISMKAILSSSVFGSVKKGDIKWNFTKFIVNKEGFVVKRYSPIMKPQELEGKIRELLLLFK</sequence>
<dbReference type="EMBL" id="MCOG01000207">
    <property type="protein sequence ID" value="ORY25883.1"/>
    <property type="molecule type" value="Genomic_DNA"/>
</dbReference>
<name>A0A1Y2ATI8_9FUNG</name>
<keyword evidence="8" id="KW-1185">Reference proteome</keyword>
<dbReference type="PIRSF" id="PIRSF000303">
    <property type="entry name" value="Glutathion_perox"/>
    <property type="match status" value="1"/>
</dbReference>
<evidence type="ECO:0000256" key="4">
    <source>
        <dbReference type="ARBA" id="ARBA00049091"/>
    </source>
</evidence>
<dbReference type="InterPro" id="IPR000889">
    <property type="entry name" value="Glutathione_peroxidase"/>
</dbReference>
<dbReference type="PROSITE" id="PS51355">
    <property type="entry name" value="GLUTATHIONE_PEROXID_3"/>
    <property type="match status" value="1"/>
</dbReference>
<dbReference type="GO" id="GO:0034599">
    <property type="term" value="P:cellular response to oxidative stress"/>
    <property type="evidence" value="ECO:0007669"/>
    <property type="project" value="TreeGrafter"/>
</dbReference>
<feature type="active site" evidence="5">
    <location>
        <position position="35"/>
    </location>
</feature>